<evidence type="ECO:0000256" key="9">
    <source>
        <dbReference type="SAM" id="MobiDB-lite"/>
    </source>
</evidence>
<evidence type="ECO:0000259" key="13">
    <source>
        <dbReference type="Pfam" id="PF23539"/>
    </source>
</evidence>
<keyword evidence="3" id="KW-0597">Phosphoprotein</keyword>
<evidence type="ECO:0000256" key="5">
    <source>
        <dbReference type="ARBA" id="ARBA00022741"/>
    </source>
</evidence>
<feature type="domain" description="Signal transduction histidine kinase subgroup 3 dimerisation and phosphoacceptor" evidence="12">
    <location>
        <begin position="194"/>
        <end position="258"/>
    </location>
</feature>
<evidence type="ECO:0000259" key="12">
    <source>
        <dbReference type="Pfam" id="PF07730"/>
    </source>
</evidence>
<keyword evidence="10" id="KW-0812">Transmembrane</keyword>
<dbReference type="InterPro" id="IPR055558">
    <property type="entry name" value="DUF7134"/>
</dbReference>
<feature type="transmembrane region" description="Helical" evidence="10">
    <location>
        <begin position="128"/>
        <end position="146"/>
    </location>
</feature>
<dbReference type="PANTHER" id="PTHR24421:SF10">
    <property type="entry name" value="NITRATE_NITRITE SENSOR PROTEIN NARQ"/>
    <property type="match status" value="1"/>
</dbReference>
<comment type="catalytic activity">
    <reaction evidence="1">
        <text>ATP + protein L-histidine = ADP + protein N-phospho-L-histidine.</text>
        <dbReference type="EC" id="2.7.13.3"/>
    </reaction>
</comment>
<name>A0ABT0J3Z1_9MICO</name>
<dbReference type="InterPro" id="IPR011712">
    <property type="entry name" value="Sig_transdc_His_kin_sub3_dim/P"/>
</dbReference>
<feature type="domain" description="DUF7134" evidence="13">
    <location>
        <begin position="19"/>
        <end position="176"/>
    </location>
</feature>
<feature type="domain" description="Histidine kinase/HSP90-like ATPase" evidence="11">
    <location>
        <begin position="304"/>
        <end position="408"/>
    </location>
</feature>
<dbReference type="RefSeq" id="WP_416344080.1">
    <property type="nucleotide sequence ID" value="NZ_JALQCY010000003.1"/>
</dbReference>
<dbReference type="InterPro" id="IPR036890">
    <property type="entry name" value="HATPase_C_sf"/>
</dbReference>
<keyword evidence="10" id="KW-1133">Transmembrane helix</keyword>
<keyword evidence="10" id="KW-0472">Membrane</keyword>
<evidence type="ECO:0000256" key="4">
    <source>
        <dbReference type="ARBA" id="ARBA00022679"/>
    </source>
</evidence>
<evidence type="ECO:0000313" key="15">
    <source>
        <dbReference type="Proteomes" id="UP001651050"/>
    </source>
</evidence>
<feature type="transmembrane region" description="Helical" evidence="10">
    <location>
        <begin position="30"/>
        <end position="50"/>
    </location>
</feature>
<keyword evidence="5" id="KW-0547">Nucleotide-binding</keyword>
<evidence type="ECO:0000256" key="6">
    <source>
        <dbReference type="ARBA" id="ARBA00022777"/>
    </source>
</evidence>
<dbReference type="Pfam" id="PF07730">
    <property type="entry name" value="HisKA_3"/>
    <property type="match status" value="1"/>
</dbReference>
<dbReference type="Proteomes" id="UP001651050">
    <property type="component" value="Unassembled WGS sequence"/>
</dbReference>
<dbReference type="InterPro" id="IPR003594">
    <property type="entry name" value="HATPase_dom"/>
</dbReference>
<evidence type="ECO:0000256" key="8">
    <source>
        <dbReference type="ARBA" id="ARBA00023012"/>
    </source>
</evidence>
<comment type="caution">
    <text evidence="14">The sequence shown here is derived from an EMBL/GenBank/DDBJ whole genome shotgun (WGS) entry which is preliminary data.</text>
</comment>
<dbReference type="EMBL" id="JALQCY010000003">
    <property type="protein sequence ID" value="MCK9794233.1"/>
    <property type="molecule type" value="Genomic_DNA"/>
</dbReference>
<gene>
    <name evidence="14" type="ORF">M1843_10810</name>
</gene>
<dbReference type="CDD" id="cd16917">
    <property type="entry name" value="HATPase_UhpB-NarQ-NarX-like"/>
    <property type="match status" value="1"/>
</dbReference>
<feature type="transmembrane region" description="Helical" evidence="10">
    <location>
        <begin position="101"/>
        <end position="121"/>
    </location>
</feature>
<sequence>MPVNHATGRAPRPGSSPFRWSAQRPGVRDGLLAAVLAVLGFVPTLSAIGVELGDLPERPADVWTVVLVLAQSLPLAVRRRWPGACLAVVGTALALDQALSYPPTFASIGLYVAVYSAGAHLARFRRGAAALTTAGFAALAGTLSALGSPNRLPIFLTFYLVLVVIWMVGTGMRRRRAEEVAHRRLAASAAAADERARIARELHDVVTHHVTAMVVQADAAQYLLAGTPERAGEGLAAISGTGRRALTELRHLLGVLEATGEAPTSERTPALGSVEDLVERARQAGQPVEWTEDGERRDRPDAVELAAYRVVQEALTNALKHAPGRPTAVHLRHGDAWLEVEVRTEGPAVQDGDSAAAPDAPQVAEPGAPRGGRGLAGLRERVRVLDGDLEAGRLPGGGFVVRARIPAAPTALAAATRRSS</sequence>
<evidence type="ECO:0000256" key="3">
    <source>
        <dbReference type="ARBA" id="ARBA00022553"/>
    </source>
</evidence>
<evidence type="ECO:0000259" key="11">
    <source>
        <dbReference type="Pfam" id="PF02518"/>
    </source>
</evidence>
<keyword evidence="4" id="KW-0808">Transferase</keyword>
<evidence type="ECO:0000256" key="2">
    <source>
        <dbReference type="ARBA" id="ARBA00012438"/>
    </source>
</evidence>
<accession>A0ABT0J3Z1</accession>
<feature type="transmembrane region" description="Helical" evidence="10">
    <location>
        <begin position="152"/>
        <end position="169"/>
    </location>
</feature>
<dbReference type="GO" id="GO:0016301">
    <property type="term" value="F:kinase activity"/>
    <property type="evidence" value="ECO:0007669"/>
    <property type="project" value="UniProtKB-KW"/>
</dbReference>
<dbReference type="Gene3D" id="1.20.5.1930">
    <property type="match status" value="1"/>
</dbReference>
<keyword evidence="15" id="KW-1185">Reference proteome</keyword>
<keyword evidence="6 14" id="KW-0418">Kinase</keyword>
<dbReference type="Pfam" id="PF02518">
    <property type="entry name" value="HATPase_c"/>
    <property type="match status" value="1"/>
</dbReference>
<evidence type="ECO:0000256" key="7">
    <source>
        <dbReference type="ARBA" id="ARBA00022840"/>
    </source>
</evidence>
<evidence type="ECO:0000313" key="14">
    <source>
        <dbReference type="EMBL" id="MCK9794233.1"/>
    </source>
</evidence>
<dbReference type="InterPro" id="IPR050482">
    <property type="entry name" value="Sensor_HK_TwoCompSys"/>
</dbReference>
<keyword evidence="8" id="KW-0902">Two-component regulatory system</keyword>
<dbReference type="Gene3D" id="3.30.565.10">
    <property type="entry name" value="Histidine kinase-like ATPase, C-terminal domain"/>
    <property type="match status" value="1"/>
</dbReference>
<evidence type="ECO:0000256" key="10">
    <source>
        <dbReference type="SAM" id="Phobius"/>
    </source>
</evidence>
<feature type="region of interest" description="Disordered" evidence="9">
    <location>
        <begin position="1"/>
        <end position="20"/>
    </location>
</feature>
<evidence type="ECO:0000256" key="1">
    <source>
        <dbReference type="ARBA" id="ARBA00000085"/>
    </source>
</evidence>
<keyword evidence="7" id="KW-0067">ATP-binding</keyword>
<feature type="region of interest" description="Disordered" evidence="9">
    <location>
        <begin position="348"/>
        <end position="375"/>
    </location>
</feature>
<dbReference type="Pfam" id="PF23539">
    <property type="entry name" value="DUF7134"/>
    <property type="match status" value="1"/>
</dbReference>
<dbReference type="EC" id="2.7.13.3" evidence="2"/>
<dbReference type="PANTHER" id="PTHR24421">
    <property type="entry name" value="NITRATE/NITRITE SENSOR PROTEIN NARX-RELATED"/>
    <property type="match status" value="1"/>
</dbReference>
<proteinExistence type="predicted"/>
<protein>
    <recommendedName>
        <fullName evidence="2">histidine kinase</fullName>
        <ecNumber evidence="2">2.7.13.3</ecNumber>
    </recommendedName>
</protein>
<dbReference type="SUPFAM" id="SSF55874">
    <property type="entry name" value="ATPase domain of HSP90 chaperone/DNA topoisomerase II/histidine kinase"/>
    <property type="match status" value="1"/>
</dbReference>
<organism evidence="14 15">
    <name type="scientific">Isoptericola peretonis</name>
    <dbReference type="NCBI Taxonomy" id="2918523"/>
    <lineage>
        <taxon>Bacteria</taxon>
        <taxon>Bacillati</taxon>
        <taxon>Actinomycetota</taxon>
        <taxon>Actinomycetes</taxon>
        <taxon>Micrococcales</taxon>
        <taxon>Promicromonosporaceae</taxon>
        <taxon>Isoptericola</taxon>
    </lineage>
</organism>
<reference evidence="14 15" key="1">
    <citation type="submission" date="2022-02" db="EMBL/GenBank/DDBJ databases">
        <title>The car tank lid bacteriome: a reservoir of bacteria with potential in bioremediation of fuel.</title>
        <authorList>
            <person name="Vidal-Verdu A."/>
            <person name="Gomez-Martinez D."/>
            <person name="Latorre-Perez A."/>
            <person name="Pereto J."/>
            <person name="Porcar M."/>
        </authorList>
    </citation>
    <scope>NUCLEOTIDE SEQUENCE [LARGE SCALE GENOMIC DNA]</scope>
    <source>
        <strain evidence="14 15">4D.3</strain>
    </source>
</reference>